<keyword evidence="5" id="KW-0597">Phosphoprotein</keyword>
<keyword evidence="9" id="KW-0539">Nucleus</keyword>
<evidence type="ECO:0000313" key="12">
    <source>
        <dbReference type="EMBL" id="CAB3407178.1"/>
    </source>
</evidence>
<keyword evidence="8" id="KW-0804">Transcription</keyword>
<dbReference type="GO" id="GO:0005634">
    <property type="term" value="C:nucleus"/>
    <property type="evidence" value="ECO:0007669"/>
    <property type="project" value="UniProtKB-SubCell"/>
</dbReference>
<dbReference type="Pfam" id="PF12884">
    <property type="entry name" value="TORC_N"/>
    <property type="match status" value="1"/>
</dbReference>
<dbReference type="InterPro" id="IPR024783">
    <property type="entry name" value="TORC_N"/>
</dbReference>
<proteinExistence type="inferred from homology"/>
<evidence type="ECO:0000256" key="7">
    <source>
        <dbReference type="ARBA" id="ARBA00023159"/>
    </source>
</evidence>
<comment type="caution">
    <text evidence="12">The sequence shown here is derived from an EMBL/GenBank/DDBJ whole genome shotgun (WGS) entry which is preliminary data.</text>
</comment>
<dbReference type="GO" id="GO:0051289">
    <property type="term" value="P:protein homotetramerization"/>
    <property type="evidence" value="ECO:0007669"/>
    <property type="project" value="InterPro"/>
</dbReference>
<comment type="similarity">
    <text evidence="3">Belongs to the TORC family.</text>
</comment>
<accession>A0A8S1F3P6</accession>
<dbReference type="Proteomes" id="UP000494206">
    <property type="component" value="Unassembled WGS sequence"/>
</dbReference>
<feature type="compositionally biased region" description="Polar residues" evidence="10">
    <location>
        <begin position="312"/>
        <end position="336"/>
    </location>
</feature>
<organism evidence="12 13">
    <name type="scientific">Caenorhabditis bovis</name>
    <dbReference type="NCBI Taxonomy" id="2654633"/>
    <lineage>
        <taxon>Eukaryota</taxon>
        <taxon>Metazoa</taxon>
        <taxon>Ecdysozoa</taxon>
        <taxon>Nematoda</taxon>
        <taxon>Chromadorea</taxon>
        <taxon>Rhabditida</taxon>
        <taxon>Rhabditina</taxon>
        <taxon>Rhabditomorpha</taxon>
        <taxon>Rhabditoidea</taxon>
        <taxon>Rhabditidae</taxon>
        <taxon>Peloderinae</taxon>
        <taxon>Caenorhabditis</taxon>
    </lineage>
</organism>
<evidence type="ECO:0000256" key="9">
    <source>
        <dbReference type="ARBA" id="ARBA00023242"/>
    </source>
</evidence>
<protein>
    <recommendedName>
        <fullName evidence="11">Transducer of regulated CREB activity N-terminal domain-containing protein</fullName>
    </recommendedName>
</protein>
<dbReference type="PANTHER" id="PTHR13589:SF15">
    <property type="entry name" value="CREB-REGULATED TRANSCRIPTION COACTIVATOR, ISOFORM B"/>
    <property type="match status" value="1"/>
</dbReference>
<dbReference type="GO" id="GO:0008140">
    <property type="term" value="F:cAMP response element binding protein binding"/>
    <property type="evidence" value="ECO:0007669"/>
    <property type="project" value="InterPro"/>
</dbReference>
<feature type="region of interest" description="Disordered" evidence="10">
    <location>
        <begin position="106"/>
        <end position="164"/>
    </location>
</feature>
<evidence type="ECO:0000313" key="13">
    <source>
        <dbReference type="Proteomes" id="UP000494206"/>
    </source>
</evidence>
<dbReference type="GO" id="GO:0045944">
    <property type="term" value="P:positive regulation of transcription by RNA polymerase II"/>
    <property type="evidence" value="ECO:0007669"/>
    <property type="project" value="TreeGrafter"/>
</dbReference>
<evidence type="ECO:0000256" key="5">
    <source>
        <dbReference type="ARBA" id="ARBA00022553"/>
    </source>
</evidence>
<dbReference type="OrthoDB" id="8947034at2759"/>
<evidence type="ECO:0000256" key="8">
    <source>
        <dbReference type="ARBA" id="ARBA00023163"/>
    </source>
</evidence>
<dbReference type="GO" id="GO:0005737">
    <property type="term" value="C:cytoplasm"/>
    <property type="evidence" value="ECO:0007669"/>
    <property type="project" value="UniProtKB-SubCell"/>
</dbReference>
<gene>
    <name evidence="12" type="ORF">CBOVIS_LOCUS9143</name>
</gene>
<keyword evidence="13" id="KW-1185">Reference proteome</keyword>
<keyword evidence="7" id="KW-0010">Activator</keyword>
<evidence type="ECO:0000256" key="3">
    <source>
        <dbReference type="ARBA" id="ARBA00007167"/>
    </source>
</evidence>
<feature type="region of interest" description="Disordered" evidence="10">
    <location>
        <begin position="297"/>
        <end position="336"/>
    </location>
</feature>
<dbReference type="PANTHER" id="PTHR13589">
    <property type="entry name" value="CREB-REGULATED TRANSCRIPTION COACTIVATOR"/>
    <property type="match status" value="1"/>
</dbReference>
<evidence type="ECO:0000256" key="2">
    <source>
        <dbReference type="ARBA" id="ARBA00004496"/>
    </source>
</evidence>
<comment type="subcellular location">
    <subcellularLocation>
        <location evidence="2">Cytoplasm</location>
    </subcellularLocation>
    <subcellularLocation>
        <location evidence="1">Nucleus</location>
    </subcellularLocation>
</comment>
<evidence type="ECO:0000256" key="6">
    <source>
        <dbReference type="ARBA" id="ARBA00023015"/>
    </source>
</evidence>
<reference evidence="12 13" key="1">
    <citation type="submission" date="2020-04" db="EMBL/GenBank/DDBJ databases">
        <authorList>
            <person name="Laetsch R D."/>
            <person name="Stevens L."/>
            <person name="Kumar S."/>
            <person name="Blaxter L. M."/>
        </authorList>
    </citation>
    <scope>NUCLEOTIDE SEQUENCE [LARGE SCALE GENOMIC DNA]</scope>
</reference>
<dbReference type="EMBL" id="CADEPM010000006">
    <property type="protein sequence ID" value="CAB3407178.1"/>
    <property type="molecule type" value="Genomic_DNA"/>
</dbReference>
<feature type="region of interest" description="Disordered" evidence="10">
    <location>
        <begin position="37"/>
        <end position="90"/>
    </location>
</feature>
<keyword evidence="6" id="KW-0805">Transcription regulation</keyword>
<evidence type="ECO:0000256" key="4">
    <source>
        <dbReference type="ARBA" id="ARBA00022490"/>
    </source>
</evidence>
<evidence type="ECO:0000256" key="1">
    <source>
        <dbReference type="ARBA" id="ARBA00004123"/>
    </source>
</evidence>
<evidence type="ECO:0000256" key="10">
    <source>
        <dbReference type="SAM" id="MobiDB-lite"/>
    </source>
</evidence>
<feature type="compositionally biased region" description="Low complexity" evidence="10">
    <location>
        <begin position="46"/>
        <end position="65"/>
    </location>
</feature>
<evidence type="ECO:0000259" key="11">
    <source>
        <dbReference type="Pfam" id="PF12884"/>
    </source>
</evidence>
<feature type="domain" description="Transducer of regulated CREB activity N-terminal" evidence="11">
    <location>
        <begin position="9"/>
        <end position="81"/>
    </location>
</feature>
<sequence length="407" mass="45012">MRMSNTGGTPRKFSEKIAILERKQNEENSTFEDIMRQVRSITHEPSSSSSSTAPIPIQQMSSPSSLQPPQPWGNHLGGSLPNVHQLPSYEPPQWPPNWQYDNRSLMAHRSRSPESQSVSGSPHHYHPYGAYRPNRSPDRVPPLHPNYGTHHQPSSNGYNTHGHLIPPDSWSQINRARSDSAIHNMHPASNVPYEWIPGPVPSAQMPVPMKHNVSPQQSPTENPMMNPNYRYANGSPMQSPMGSPHASTMMLDNSGTPVMELSPPGMPDYSMNAKTFAKQPNGMPNGYYHPPVGPRHSTATCGPRLAPGPILTTESQSAPTSPHNQLDPNQQPAWTQRTFSNSPEALYIPKLVLTDAEGEQGQQLECYNELQVLSLDNNDLSLYCDDNNSSTSAAQSDQNLQMGMLQN</sequence>
<name>A0A8S1F3P6_9PELO</name>
<dbReference type="AlphaFoldDB" id="A0A8S1F3P6"/>
<feature type="compositionally biased region" description="Polar residues" evidence="10">
    <location>
        <begin position="149"/>
        <end position="159"/>
    </location>
</feature>
<keyword evidence="4" id="KW-0963">Cytoplasm</keyword>
<dbReference type="InterPro" id="IPR024786">
    <property type="entry name" value="TORC"/>
</dbReference>